<dbReference type="SUPFAM" id="SSF51735">
    <property type="entry name" value="NAD(P)-binding Rossmann-fold domains"/>
    <property type="match status" value="1"/>
</dbReference>
<dbReference type="GO" id="GO:0000166">
    <property type="term" value="F:nucleotide binding"/>
    <property type="evidence" value="ECO:0007669"/>
    <property type="project" value="UniProtKB-KW"/>
</dbReference>
<evidence type="ECO:0000256" key="3">
    <source>
        <dbReference type="ARBA" id="ARBA00060724"/>
    </source>
</evidence>
<dbReference type="GO" id="GO:0009361">
    <property type="term" value="C:succinate-CoA ligase complex (ADP-forming)"/>
    <property type="evidence" value="ECO:0007669"/>
    <property type="project" value="TreeGrafter"/>
</dbReference>
<keyword evidence="2" id="KW-0547">Nucleotide-binding</keyword>
<dbReference type="AlphaFoldDB" id="A0A975BQ28"/>
<dbReference type="GO" id="GO:0006099">
    <property type="term" value="P:tricarboxylic acid cycle"/>
    <property type="evidence" value="ECO:0007669"/>
    <property type="project" value="TreeGrafter"/>
</dbReference>
<dbReference type="InterPro" id="IPR005811">
    <property type="entry name" value="SUCC_ACL_C"/>
</dbReference>
<evidence type="ECO:0000313" key="6">
    <source>
        <dbReference type="EMBL" id="QTA89611.1"/>
    </source>
</evidence>
<dbReference type="InterPro" id="IPR003781">
    <property type="entry name" value="CoA-bd"/>
</dbReference>
<dbReference type="NCBIfam" id="NF004230">
    <property type="entry name" value="PRK05678.1"/>
    <property type="match status" value="1"/>
</dbReference>
<keyword evidence="1 6" id="KW-0436">Ligase</keyword>
<dbReference type="InterPro" id="IPR036291">
    <property type="entry name" value="NAD(P)-bd_dom_sf"/>
</dbReference>
<dbReference type="FunFam" id="3.40.50.720:FF:000277">
    <property type="entry name" value="Succinate--CoA ligase [ADP-forming] subunit alpha"/>
    <property type="match status" value="1"/>
</dbReference>
<dbReference type="Proteomes" id="UP000663722">
    <property type="component" value="Chromosome"/>
</dbReference>
<dbReference type="Pfam" id="PF02629">
    <property type="entry name" value="CoA_binding"/>
    <property type="match status" value="1"/>
</dbReference>
<evidence type="ECO:0000256" key="4">
    <source>
        <dbReference type="PIRSR" id="PIRSR001553-1"/>
    </source>
</evidence>
<dbReference type="GO" id="GO:0004775">
    <property type="term" value="F:succinate-CoA ligase (ADP-forming) activity"/>
    <property type="evidence" value="ECO:0007669"/>
    <property type="project" value="TreeGrafter"/>
</dbReference>
<dbReference type="Gene3D" id="3.40.50.720">
    <property type="entry name" value="NAD(P)-binding Rossmann-like Domain"/>
    <property type="match status" value="1"/>
</dbReference>
<dbReference type="Gene3D" id="3.40.50.261">
    <property type="entry name" value="Succinyl-CoA synthetase domains"/>
    <property type="match status" value="1"/>
</dbReference>
<evidence type="ECO:0000256" key="2">
    <source>
        <dbReference type="ARBA" id="ARBA00022741"/>
    </source>
</evidence>
<dbReference type="InterPro" id="IPR016102">
    <property type="entry name" value="Succinyl-CoA_synth-like"/>
</dbReference>
<dbReference type="PANTHER" id="PTHR11117:SF2">
    <property type="entry name" value="SUCCINATE--COA LIGASE [ADP_GDP-FORMING] SUBUNIT ALPHA, MITOCHONDRIAL"/>
    <property type="match status" value="1"/>
</dbReference>
<organism evidence="6 7">
    <name type="scientific">Desulfonema magnum</name>
    <dbReference type="NCBI Taxonomy" id="45655"/>
    <lineage>
        <taxon>Bacteria</taxon>
        <taxon>Pseudomonadati</taxon>
        <taxon>Thermodesulfobacteriota</taxon>
        <taxon>Desulfobacteria</taxon>
        <taxon>Desulfobacterales</taxon>
        <taxon>Desulfococcaceae</taxon>
        <taxon>Desulfonema</taxon>
    </lineage>
</organism>
<dbReference type="RefSeq" id="WP_207678154.1">
    <property type="nucleotide sequence ID" value="NZ_CP061800.1"/>
</dbReference>
<evidence type="ECO:0000313" key="7">
    <source>
        <dbReference type="Proteomes" id="UP000663722"/>
    </source>
</evidence>
<accession>A0A975BQ28</accession>
<evidence type="ECO:0000259" key="5">
    <source>
        <dbReference type="SMART" id="SM00881"/>
    </source>
</evidence>
<dbReference type="NCBIfam" id="TIGR01019">
    <property type="entry name" value="sucCoAalpha"/>
    <property type="match status" value="1"/>
</dbReference>
<dbReference type="Pfam" id="PF00549">
    <property type="entry name" value="Ligase_CoA"/>
    <property type="match status" value="1"/>
</dbReference>
<comment type="similarity">
    <text evidence="3">Belongs to the succinate/malate CoA ligase alpha subunit family.</text>
</comment>
<feature type="domain" description="CoA-binding" evidence="5">
    <location>
        <begin position="4"/>
        <end position="100"/>
    </location>
</feature>
<dbReference type="PIRSF" id="PIRSF001553">
    <property type="entry name" value="SucCS_alpha"/>
    <property type="match status" value="1"/>
</dbReference>
<gene>
    <name evidence="6" type="primary">sucD1</name>
    <name evidence="6" type="ORF">dnm_056670</name>
</gene>
<name>A0A975BQ28_9BACT</name>
<keyword evidence="7" id="KW-1185">Reference proteome</keyword>
<dbReference type="SUPFAM" id="SSF52210">
    <property type="entry name" value="Succinyl-CoA synthetase domains"/>
    <property type="match status" value="1"/>
</dbReference>
<dbReference type="EMBL" id="CP061800">
    <property type="protein sequence ID" value="QTA89611.1"/>
    <property type="molecule type" value="Genomic_DNA"/>
</dbReference>
<protein>
    <submittedName>
        <fullName evidence="6">Succinate--CoA ligase [ADP-forming], subunit alpha</fullName>
    </submittedName>
</protein>
<proteinExistence type="inferred from homology"/>
<dbReference type="KEGG" id="dmm:dnm_056670"/>
<feature type="active site" description="Tele-phosphohistidine intermediate" evidence="4">
    <location>
        <position position="247"/>
    </location>
</feature>
<dbReference type="GO" id="GO:0004776">
    <property type="term" value="F:succinate-CoA ligase (GDP-forming) activity"/>
    <property type="evidence" value="ECO:0007669"/>
    <property type="project" value="TreeGrafter"/>
</dbReference>
<dbReference type="InterPro" id="IPR005810">
    <property type="entry name" value="CoA_lig_alpha"/>
</dbReference>
<dbReference type="PRINTS" id="PR01798">
    <property type="entry name" value="SCOASYNTHASE"/>
</dbReference>
<sequence>MSILLDDSTRVIVQGITGNIGRTQTRWMLDYGTKIVGGVTPGKGGTQVEGLPVFDSVGEAVRETGATASVFFVPAPFVLDAFYETVDAGVSFIVIVPEHVPVHDVMKMRAYIKDKDVFTLGPTTPGILVPGKGKMGIMPASLFFPGRAGIISRSGTLSYEFAGILSEKNIGQSTVVGMGADPVVLTNLKDILKKFEADDETDGVIVVGEVGGEQEEKAAEFIRDHMTKPVASYIAGRFSPKGKRMGHAGAIVRGSAGTYEGKCEALKNVGIEVLNSPIDVLEWAEKHNIT</sequence>
<dbReference type="SMART" id="SM00881">
    <property type="entry name" value="CoA_binding"/>
    <property type="match status" value="1"/>
</dbReference>
<evidence type="ECO:0000256" key="1">
    <source>
        <dbReference type="ARBA" id="ARBA00022598"/>
    </source>
</evidence>
<reference evidence="6" key="1">
    <citation type="journal article" date="2021" name="Microb. Physiol.">
        <title>Proteogenomic Insights into the Physiology of Marine, Sulfate-Reducing, Filamentous Desulfonema limicola and Desulfonema magnum.</title>
        <authorList>
            <person name="Schnaars V."/>
            <person name="Wohlbrand L."/>
            <person name="Scheve S."/>
            <person name="Hinrichs C."/>
            <person name="Reinhardt R."/>
            <person name="Rabus R."/>
        </authorList>
    </citation>
    <scope>NUCLEOTIDE SEQUENCE</scope>
    <source>
        <strain evidence="6">4be13</strain>
    </source>
</reference>
<dbReference type="PANTHER" id="PTHR11117">
    <property type="entry name" value="SUCCINYL-COA LIGASE SUBUNIT ALPHA"/>
    <property type="match status" value="1"/>
</dbReference>